<accession>A0A094YNK4</accession>
<dbReference type="Proteomes" id="UP000029452">
    <property type="component" value="Unassembled WGS sequence"/>
</dbReference>
<organism evidence="1 2">
    <name type="scientific">Leptospirillum ferriphilum</name>
    <dbReference type="NCBI Taxonomy" id="178606"/>
    <lineage>
        <taxon>Bacteria</taxon>
        <taxon>Pseudomonadati</taxon>
        <taxon>Nitrospirota</taxon>
        <taxon>Nitrospiria</taxon>
        <taxon>Nitrospirales</taxon>
        <taxon>Nitrospiraceae</taxon>
        <taxon>Leptospirillum</taxon>
    </lineage>
</organism>
<name>A0A094YNK4_9BACT</name>
<dbReference type="PATRIC" id="fig|178606.4.peg.42"/>
<proteinExistence type="predicted"/>
<dbReference type="AlphaFoldDB" id="A0A094YNK4"/>
<reference evidence="1 2" key="1">
    <citation type="submission" date="2014-06" db="EMBL/GenBank/DDBJ databases">
        <title>Draft genome sequence of iron oxidizing acidophile Leptospirillum ferriphilum DSM14647.</title>
        <authorList>
            <person name="Cardenas J.P."/>
            <person name="Lazcano M."/>
            <person name="Ossandon F.J."/>
            <person name="Corbett M."/>
            <person name="Holmes D.S."/>
            <person name="Watkin E."/>
        </authorList>
    </citation>
    <scope>NUCLEOTIDE SEQUENCE [LARGE SCALE GENOMIC DNA]</scope>
    <source>
        <strain evidence="1 2">DSM 14647</strain>
    </source>
</reference>
<evidence type="ECO:0000313" key="1">
    <source>
        <dbReference type="EMBL" id="KGA94831.1"/>
    </source>
</evidence>
<dbReference type="EMBL" id="JPGK01000001">
    <property type="protein sequence ID" value="KGA94831.1"/>
    <property type="molecule type" value="Genomic_DNA"/>
</dbReference>
<gene>
    <name evidence="1" type="ORF">LptCag_2265</name>
</gene>
<protein>
    <submittedName>
        <fullName evidence="1">Uncharacterized protein</fullName>
    </submittedName>
</protein>
<comment type="caution">
    <text evidence="1">The sequence shown here is derived from an EMBL/GenBank/DDBJ whole genome shotgun (WGS) entry which is preliminary data.</text>
</comment>
<sequence length="37" mass="4205">MQANRAITFVVCTNNYDFFVPVFQEKDHFPCPAAGIL</sequence>
<evidence type="ECO:0000313" key="2">
    <source>
        <dbReference type="Proteomes" id="UP000029452"/>
    </source>
</evidence>